<protein>
    <submittedName>
        <fullName evidence="1">Uncharacterized protein</fullName>
    </submittedName>
</protein>
<sequence>MHQMKTVFTLIREECVKKTDALTWLLAISKLSSAWIVKMICKILWFLMTHLGRILVWFQAENQIARDSGPNLG</sequence>
<reference evidence="1" key="2">
    <citation type="journal article" date="2015" name="Fish Shellfish Immunol.">
        <title>Early steps in the European eel (Anguilla anguilla)-Vibrio vulnificus interaction in the gills: Role of the RtxA13 toxin.</title>
        <authorList>
            <person name="Callol A."/>
            <person name="Pajuelo D."/>
            <person name="Ebbesson L."/>
            <person name="Teles M."/>
            <person name="MacKenzie S."/>
            <person name="Amaro C."/>
        </authorList>
    </citation>
    <scope>NUCLEOTIDE SEQUENCE</scope>
</reference>
<evidence type="ECO:0000313" key="1">
    <source>
        <dbReference type="EMBL" id="JAH04060.1"/>
    </source>
</evidence>
<accession>A0A0E9PIZ5</accession>
<reference evidence="1" key="1">
    <citation type="submission" date="2014-11" db="EMBL/GenBank/DDBJ databases">
        <authorList>
            <person name="Amaro Gonzalez C."/>
        </authorList>
    </citation>
    <scope>NUCLEOTIDE SEQUENCE</scope>
</reference>
<dbReference type="AlphaFoldDB" id="A0A0E9PIZ5"/>
<proteinExistence type="predicted"/>
<organism evidence="1">
    <name type="scientific">Anguilla anguilla</name>
    <name type="common">European freshwater eel</name>
    <name type="synonym">Muraena anguilla</name>
    <dbReference type="NCBI Taxonomy" id="7936"/>
    <lineage>
        <taxon>Eukaryota</taxon>
        <taxon>Metazoa</taxon>
        <taxon>Chordata</taxon>
        <taxon>Craniata</taxon>
        <taxon>Vertebrata</taxon>
        <taxon>Euteleostomi</taxon>
        <taxon>Actinopterygii</taxon>
        <taxon>Neopterygii</taxon>
        <taxon>Teleostei</taxon>
        <taxon>Anguilliformes</taxon>
        <taxon>Anguillidae</taxon>
        <taxon>Anguilla</taxon>
    </lineage>
</organism>
<name>A0A0E9PIZ5_ANGAN</name>
<dbReference type="EMBL" id="GBXM01104517">
    <property type="protein sequence ID" value="JAH04060.1"/>
    <property type="molecule type" value="Transcribed_RNA"/>
</dbReference>